<dbReference type="GO" id="GO:0006402">
    <property type="term" value="P:mRNA catabolic process"/>
    <property type="evidence" value="ECO:0007669"/>
    <property type="project" value="TreeGrafter"/>
</dbReference>
<dbReference type="Proteomes" id="UP000886885">
    <property type="component" value="Chromosome 12D"/>
</dbReference>
<keyword evidence="2 5" id="KW-0963">Cytoplasm</keyword>
<dbReference type="SMART" id="SM00333">
    <property type="entry name" value="TUDOR"/>
    <property type="match status" value="1"/>
</dbReference>
<evidence type="ECO:0000256" key="6">
    <source>
        <dbReference type="SAM" id="MobiDB-lite"/>
    </source>
</evidence>
<dbReference type="SMART" id="SM00318">
    <property type="entry name" value="SNc"/>
    <property type="match status" value="4"/>
</dbReference>
<dbReference type="GO" id="GO:0005829">
    <property type="term" value="C:cytosol"/>
    <property type="evidence" value="ECO:0007669"/>
    <property type="project" value="TreeGrafter"/>
</dbReference>
<dbReference type="OrthoDB" id="10023235at2759"/>
<dbReference type="AlphaFoldDB" id="A0A8X8CFT9"/>
<dbReference type="GO" id="GO:0004518">
    <property type="term" value="F:nuclease activity"/>
    <property type="evidence" value="ECO:0007669"/>
    <property type="project" value="TreeGrafter"/>
</dbReference>
<evidence type="ECO:0000313" key="9">
    <source>
        <dbReference type="EMBL" id="KAG6753319.1"/>
    </source>
</evidence>
<protein>
    <recommendedName>
        <fullName evidence="5">Ribonuclease</fullName>
    </recommendedName>
</protein>
<reference evidence="9" key="1">
    <citation type="journal article" date="2020" name="bioRxiv">
        <title>Hybrid origin of Populus tomentosa Carr. identified through genome sequencing and phylogenomic analysis.</title>
        <authorList>
            <person name="An X."/>
            <person name="Gao K."/>
            <person name="Chen Z."/>
            <person name="Li J."/>
            <person name="Yang X."/>
            <person name="Yang X."/>
            <person name="Zhou J."/>
            <person name="Guo T."/>
            <person name="Zhao T."/>
            <person name="Huang S."/>
            <person name="Miao D."/>
            <person name="Khan W.U."/>
            <person name="Rao P."/>
            <person name="Ye M."/>
            <person name="Lei B."/>
            <person name="Liao W."/>
            <person name="Wang J."/>
            <person name="Ji L."/>
            <person name="Li Y."/>
            <person name="Guo B."/>
            <person name="Mustafa N.S."/>
            <person name="Li S."/>
            <person name="Yun Q."/>
            <person name="Keller S.R."/>
            <person name="Mao J."/>
            <person name="Zhang R."/>
            <person name="Strauss S.H."/>
        </authorList>
    </citation>
    <scope>NUCLEOTIDE SEQUENCE</scope>
    <source>
        <strain evidence="9">GM15</strain>
        <tissue evidence="9">Leaf</tissue>
    </source>
</reference>
<comment type="subcellular location">
    <subcellularLocation>
        <location evidence="1 5">Cytoplasm</location>
    </subcellularLocation>
</comment>
<dbReference type="PROSITE" id="PS50304">
    <property type="entry name" value="TUDOR"/>
    <property type="match status" value="1"/>
</dbReference>
<keyword evidence="4" id="KW-0677">Repeat</keyword>
<organism evidence="9 10">
    <name type="scientific">Populus tomentosa</name>
    <name type="common">Chinese white poplar</name>
    <dbReference type="NCBI Taxonomy" id="118781"/>
    <lineage>
        <taxon>Eukaryota</taxon>
        <taxon>Viridiplantae</taxon>
        <taxon>Streptophyta</taxon>
        <taxon>Embryophyta</taxon>
        <taxon>Tracheophyta</taxon>
        <taxon>Spermatophyta</taxon>
        <taxon>Magnoliopsida</taxon>
        <taxon>eudicotyledons</taxon>
        <taxon>Gunneridae</taxon>
        <taxon>Pentapetalae</taxon>
        <taxon>rosids</taxon>
        <taxon>fabids</taxon>
        <taxon>Malpighiales</taxon>
        <taxon>Salicaceae</taxon>
        <taxon>Saliceae</taxon>
        <taxon>Populus</taxon>
    </lineage>
</organism>
<comment type="function">
    <text evidence="5">Cytoprotective ribonuclease (RNase) required for resistance to abiotic stresses, acting as a positive regulator of mRNA decapping during stress.</text>
</comment>
<evidence type="ECO:0000256" key="2">
    <source>
        <dbReference type="ARBA" id="ARBA00022490"/>
    </source>
</evidence>
<evidence type="ECO:0000256" key="4">
    <source>
        <dbReference type="ARBA" id="ARBA00022737"/>
    </source>
</evidence>
<feature type="domain" description="TNase-like" evidence="8">
    <location>
        <begin position="635"/>
        <end position="789"/>
    </location>
</feature>
<proteinExistence type="predicted"/>
<dbReference type="GO" id="GO:0005634">
    <property type="term" value="C:nucleus"/>
    <property type="evidence" value="ECO:0007669"/>
    <property type="project" value="TreeGrafter"/>
</dbReference>
<dbReference type="FunFam" id="2.40.50.90:FF:000010">
    <property type="entry name" value="Ribonuclease"/>
    <property type="match status" value="1"/>
</dbReference>
<dbReference type="PANTHER" id="PTHR12302:SF2">
    <property type="entry name" value="STAPHYLOCOCCAL NUCLEASE DOMAIN-CONTAINING PROTEIN 1"/>
    <property type="match status" value="1"/>
</dbReference>
<keyword evidence="3" id="KW-0597">Phosphoprotein</keyword>
<name>A0A8X8CFT9_POPTO</name>
<dbReference type="Pfam" id="PF00567">
    <property type="entry name" value="TUDOR"/>
    <property type="match status" value="1"/>
</dbReference>
<feature type="region of interest" description="Disordered" evidence="6">
    <location>
        <begin position="146"/>
        <end position="167"/>
    </location>
</feature>
<dbReference type="PANTHER" id="PTHR12302">
    <property type="entry name" value="EBNA2 BINDING PROTEIN P100"/>
    <property type="match status" value="1"/>
</dbReference>
<feature type="domain" description="TNase-like" evidence="8">
    <location>
        <begin position="799"/>
        <end position="1034"/>
    </location>
</feature>
<dbReference type="GO" id="GO:0003723">
    <property type="term" value="F:RNA binding"/>
    <property type="evidence" value="ECO:0007669"/>
    <property type="project" value="TreeGrafter"/>
</dbReference>
<feature type="domain" description="Tudor" evidence="7">
    <location>
        <begin position="846"/>
        <end position="911"/>
    </location>
</feature>
<dbReference type="PIRSF" id="PIRSF017179">
    <property type="entry name" value="RISC-Tudor-SN"/>
    <property type="match status" value="1"/>
</dbReference>
<dbReference type="FunFam" id="2.30.30.140:FF:000018">
    <property type="entry name" value="Serine/threonine-protein kinase 31"/>
    <property type="match status" value="1"/>
</dbReference>
<sequence>MATSTAGATGWYRGRVKAVPSGDSLVIMAVTSNRPGPPPEKTITLSSLIAPRLARRGGVDEPFAWMSREYLRNLCIGKEVTFKVDYAVPSIGREFGSVFLGDKNVALLVVAEGWAKVREQGQQKGEASPFLADLLRLEEQAKQEGLGRWSKAPGASEASIRNLPPSAIGDPSNLDAMDLLAKNKGRPMQGIVEQVRDGSTVRVYLLPDFQFVQVFVAGIQAPSMGKRAAVETVAETETISNETNGDASGALAPLTSAQRLAASTTPPEVAPDPFGMEAKYFTELRTLNRDVRIVLEGVDKFSNLIGSVYYPDGESPKDLALELVENVLGLIFAEQGGGVYHCEIERGGVYHSEIEEGHRCTSRYMGILNLPLPPLLIQGLAKFVEWSANMMEEDAKRQLKTAELQAKKSRLRMWTNYVPPATNSKAIHDQNFTGKVVEVVSGDCVIVADDSVPYGSPLAERRVNLSSIRCPKMGNPRRDEKPAPYARDAKEFLRTRLIGRQVNVRMEYSRKMTDGPTAAPVPGDARVMDFGSIFLLSHSKSDEALTVPSTAAGQQPGINVAELVVSRGFGTVIRHRDFEERSNFYDALLAAESRAIAGKKGIHSAKDPPVSHITDLTTASSKKAREFLPHMHKNRRISAVVEYVLSGHRFKLLIPKETCSIAFSFSGIRCPGRDEPYSEEAIALMRRKIMQRDVEVVFLPSPMLLLCHLIAFLDFDKYTFTQIEVETVDRTGTFLGSLWESRTNMGVTLLEAGLAKFQTSFGTDRIPEAHLLEQAEQSAKRQKLKAREEVNNGPAVESKQKEVVVTEVLDGGRFYVQTVGDQKIASIQQQLASLGLQEAPVIGAFNPKRGDIVLAQFSADNSWNRAMIVNAPRGAVESPKDKFEVFYIDYGNQEEVPYGHLRPLDPSVSAASGLAQLCSLAYIKVPSLEEDCGPEAAQYFSDNTLNSSKEFRAKVEERDTSAGKVKGQGTGPVLIVTLVAVDSEISLNASLVQEGLARIEKRKKWDSTERKVALDNLEKFQDEARADRRGLWVHGDIESDDEDVVLPAKKAGGRR</sequence>
<dbReference type="InterPro" id="IPR016071">
    <property type="entry name" value="Staphylococal_nuclease_OB-fold"/>
</dbReference>
<keyword evidence="10" id="KW-1185">Reference proteome</keyword>
<gene>
    <name evidence="9" type="ORF">POTOM_043375</name>
</gene>
<evidence type="ECO:0000259" key="8">
    <source>
        <dbReference type="PROSITE" id="PS50830"/>
    </source>
</evidence>
<evidence type="ECO:0000259" key="7">
    <source>
        <dbReference type="PROSITE" id="PS50304"/>
    </source>
</evidence>
<evidence type="ECO:0000256" key="5">
    <source>
        <dbReference type="PIRNR" id="PIRNR017179"/>
    </source>
</evidence>
<dbReference type="CDD" id="cd20443">
    <property type="entry name" value="Tudor_AtTudor1-like"/>
    <property type="match status" value="1"/>
</dbReference>
<evidence type="ECO:0000256" key="3">
    <source>
        <dbReference type="ARBA" id="ARBA00022553"/>
    </source>
</evidence>
<dbReference type="FunFam" id="2.40.50.90:FF:000015">
    <property type="entry name" value="Ribonuclease"/>
    <property type="match status" value="1"/>
</dbReference>
<feature type="domain" description="TNase-like" evidence="8">
    <location>
        <begin position="10"/>
        <end position="151"/>
    </location>
</feature>
<evidence type="ECO:0000256" key="1">
    <source>
        <dbReference type="ARBA" id="ARBA00004496"/>
    </source>
</evidence>
<dbReference type="InterPro" id="IPR047395">
    <property type="entry name" value="Tudor_AtTudor1-like"/>
</dbReference>
<feature type="domain" description="TNase-like" evidence="8">
    <location>
        <begin position="186"/>
        <end position="416"/>
    </location>
</feature>
<dbReference type="InterPro" id="IPR016685">
    <property type="entry name" value="Silence_cplx_Nase-comp_TudorSN"/>
</dbReference>
<dbReference type="InterPro" id="IPR002999">
    <property type="entry name" value="Tudor"/>
</dbReference>
<dbReference type="PROSITE" id="PS50830">
    <property type="entry name" value="TNASE_3"/>
    <property type="match status" value="5"/>
</dbReference>
<accession>A0A8X8CFT9</accession>
<evidence type="ECO:0000313" key="10">
    <source>
        <dbReference type="Proteomes" id="UP000886885"/>
    </source>
</evidence>
<feature type="domain" description="TNase-like" evidence="8">
    <location>
        <begin position="430"/>
        <end position="605"/>
    </location>
</feature>
<dbReference type="FunFam" id="2.40.50.90:FF:000018">
    <property type="entry name" value="Ribonuclease"/>
    <property type="match status" value="1"/>
</dbReference>
<comment type="caution">
    <text evidence="9">The sequence shown here is derived from an EMBL/GenBank/DDBJ whole genome shotgun (WGS) entry which is preliminary data.</text>
</comment>
<dbReference type="Pfam" id="PF00565">
    <property type="entry name" value="SNase"/>
    <property type="match status" value="4"/>
</dbReference>
<dbReference type="EMBL" id="JAAWWB010000024">
    <property type="protein sequence ID" value="KAG6753319.1"/>
    <property type="molecule type" value="Genomic_DNA"/>
</dbReference>